<keyword evidence="2" id="KW-1185">Reference proteome</keyword>
<accession>A0A0L0F264</accession>
<dbReference type="GeneID" id="25917268"/>
<evidence type="ECO:0000313" key="1">
    <source>
        <dbReference type="EMBL" id="KNC70706.1"/>
    </source>
</evidence>
<protein>
    <submittedName>
        <fullName evidence="1">Uncharacterized protein</fullName>
    </submittedName>
</protein>
<proteinExistence type="predicted"/>
<gene>
    <name evidence="1" type="ORF">SARC_16764</name>
</gene>
<name>A0A0L0F264_9EUKA</name>
<sequence length="55" mass="6684">TQDARFFRLHRKALVTVMRIIGFVLDVRLNHRVTRVLRTFRKRYIPRSQLKMDTG</sequence>
<dbReference type="Proteomes" id="UP000054560">
    <property type="component" value="Unassembled WGS sequence"/>
</dbReference>
<feature type="non-terminal residue" evidence="1">
    <location>
        <position position="1"/>
    </location>
</feature>
<dbReference type="RefSeq" id="XP_014144608.1">
    <property type="nucleotide sequence ID" value="XM_014289133.1"/>
</dbReference>
<evidence type="ECO:0000313" key="2">
    <source>
        <dbReference type="Proteomes" id="UP000054560"/>
    </source>
</evidence>
<reference evidence="1 2" key="1">
    <citation type="submission" date="2011-02" db="EMBL/GenBank/DDBJ databases">
        <title>The Genome Sequence of Sphaeroforma arctica JP610.</title>
        <authorList>
            <consortium name="The Broad Institute Genome Sequencing Platform"/>
            <person name="Russ C."/>
            <person name="Cuomo C."/>
            <person name="Young S.K."/>
            <person name="Zeng Q."/>
            <person name="Gargeya S."/>
            <person name="Alvarado L."/>
            <person name="Berlin A."/>
            <person name="Chapman S.B."/>
            <person name="Chen Z."/>
            <person name="Freedman E."/>
            <person name="Gellesch M."/>
            <person name="Goldberg J."/>
            <person name="Griggs A."/>
            <person name="Gujja S."/>
            <person name="Heilman E."/>
            <person name="Heiman D."/>
            <person name="Howarth C."/>
            <person name="Mehta T."/>
            <person name="Neiman D."/>
            <person name="Pearson M."/>
            <person name="Roberts A."/>
            <person name="Saif S."/>
            <person name="Shea T."/>
            <person name="Shenoy N."/>
            <person name="Sisk P."/>
            <person name="Stolte C."/>
            <person name="Sykes S."/>
            <person name="White J."/>
            <person name="Yandava C."/>
            <person name="Burger G."/>
            <person name="Gray M.W."/>
            <person name="Holland P.W.H."/>
            <person name="King N."/>
            <person name="Lang F.B.F."/>
            <person name="Roger A.J."/>
            <person name="Ruiz-Trillo I."/>
            <person name="Haas B."/>
            <person name="Nusbaum C."/>
            <person name="Birren B."/>
        </authorList>
    </citation>
    <scope>NUCLEOTIDE SEQUENCE [LARGE SCALE GENOMIC DNA]</scope>
    <source>
        <strain evidence="1 2">JP610</strain>
    </source>
</reference>
<organism evidence="1 2">
    <name type="scientific">Sphaeroforma arctica JP610</name>
    <dbReference type="NCBI Taxonomy" id="667725"/>
    <lineage>
        <taxon>Eukaryota</taxon>
        <taxon>Ichthyosporea</taxon>
        <taxon>Ichthyophonida</taxon>
        <taxon>Sphaeroforma</taxon>
    </lineage>
</organism>
<dbReference type="EMBL" id="KQ250421">
    <property type="protein sequence ID" value="KNC70706.1"/>
    <property type="molecule type" value="Genomic_DNA"/>
</dbReference>
<dbReference type="AlphaFoldDB" id="A0A0L0F264"/>